<name>A0A1X7US02_AMPQE</name>
<dbReference type="EnsemblMetazoa" id="Aqu2.1.30760_001">
    <property type="protein sequence ID" value="Aqu2.1.30760_001"/>
    <property type="gene ID" value="Aqu2.1.30760"/>
</dbReference>
<proteinExistence type="predicted"/>
<feature type="compositionally biased region" description="Polar residues" evidence="1">
    <location>
        <begin position="202"/>
        <end position="218"/>
    </location>
</feature>
<dbReference type="AlphaFoldDB" id="A0A1X7US02"/>
<evidence type="ECO:0000256" key="1">
    <source>
        <dbReference type="SAM" id="MobiDB-lite"/>
    </source>
</evidence>
<reference evidence="2" key="1">
    <citation type="submission" date="2017-05" db="UniProtKB">
        <authorList>
            <consortium name="EnsemblMetazoa"/>
        </authorList>
    </citation>
    <scope>IDENTIFICATION</scope>
</reference>
<organism evidence="2">
    <name type="scientific">Amphimedon queenslandica</name>
    <name type="common">Sponge</name>
    <dbReference type="NCBI Taxonomy" id="400682"/>
    <lineage>
        <taxon>Eukaryota</taxon>
        <taxon>Metazoa</taxon>
        <taxon>Porifera</taxon>
        <taxon>Demospongiae</taxon>
        <taxon>Heteroscleromorpha</taxon>
        <taxon>Haplosclerida</taxon>
        <taxon>Niphatidae</taxon>
        <taxon>Amphimedon</taxon>
    </lineage>
</organism>
<dbReference type="InParanoid" id="A0A1X7US02"/>
<protein>
    <submittedName>
        <fullName evidence="2">Uncharacterized protein</fullName>
    </submittedName>
</protein>
<evidence type="ECO:0000313" key="2">
    <source>
        <dbReference type="EnsemblMetazoa" id="Aqu2.1.30760_001"/>
    </source>
</evidence>
<feature type="region of interest" description="Disordered" evidence="1">
    <location>
        <begin position="188"/>
        <end position="218"/>
    </location>
</feature>
<dbReference type="OrthoDB" id="5985771at2759"/>
<sequence length="218" mass="24121">MDPSLTLSSGDLPLHSSAAMSAVKEIAATCLSVASTCLVDEGLPPIPTKLVEKIRRWEFIDLSLLIHDPSSKSEESLFLQKGSQIMIFQSVEQAQKRRKQITDLVSWIKDFSNYSAVLAAAEETTRKEVVGLLAQMHLITQLLRDLAGEKGFSYDFKLSVGSCQRSTQMWRAKHHNLWQMSASGAYARSSPSPPLSQLPSSKGFSSKRPMSSQKVCFQ</sequence>
<accession>A0A1X7US02</accession>